<dbReference type="InterPro" id="IPR016032">
    <property type="entry name" value="Sig_transdc_resp-reg_C-effctor"/>
</dbReference>
<accession>Q3B2M4</accession>
<dbReference type="Gene3D" id="3.40.50.2300">
    <property type="match status" value="1"/>
</dbReference>
<evidence type="ECO:0000313" key="6">
    <source>
        <dbReference type="Proteomes" id="UP000002709"/>
    </source>
</evidence>
<feature type="modified residue" description="4-aspartylphosphate" evidence="2">
    <location>
        <position position="55"/>
    </location>
</feature>
<dbReference type="GO" id="GO:0000160">
    <property type="term" value="P:phosphorelay signal transduction system"/>
    <property type="evidence" value="ECO:0007669"/>
    <property type="project" value="InterPro"/>
</dbReference>
<dbReference type="InterPro" id="IPR036388">
    <property type="entry name" value="WH-like_DNA-bd_sf"/>
</dbReference>
<feature type="domain" description="Response regulatory" evidence="4">
    <location>
        <begin position="6"/>
        <end position="120"/>
    </location>
</feature>
<reference evidence="6" key="1">
    <citation type="submission" date="2005-08" db="EMBL/GenBank/DDBJ databases">
        <title>Complete sequence of Pelodictyon luteolum DSM 273.</title>
        <authorList>
            <consortium name="US DOE Joint Genome Institute"/>
            <person name="Copeland A."/>
            <person name="Lucas S."/>
            <person name="Lapidus A."/>
            <person name="Barry K."/>
            <person name="Detter J.C."/>
            <person name="Glavina T."/>
            <person name="Hammon N."/>
            <person name="Israni S."/>
            <person name="Pitluck S."/>
            <person name="Bryant D."/>
            <person name="Schmutz J."/>
            <person name="Larimer F."/>
            <person name="Land M."/>
            <person name="Kyrpides N."/>
            <person name="Ivanova N."/>
            <person name="Richardson P."/>
        </authorList>
    </citation>
    <scope>NUCLEOTIDE SEQUENCE [LARGE SCALE GENOMIC DNA]</scope>
    <source>
        <strain evidence="6">DSM 273 / BCRC 81028 / 2530</strain>
    </source>
</reference>
<proteinExistence type="predicted"/>
<dbReference type="SUPFAM" id="SSF46894">
    <property type="entry name" value="C-terminal effector domain of the bipartite response regulators"/>
    <property type="match status" value="1"/>
</dbReference>
<keyword evidence="2" id="KW-0597">Phosphoprotein</keyword>
<dbReference type="InterPro" id="IPR039420">
    <property type="entry name" value="WalR-like"/>
</dbReference>
<protein>
    <submittedName>
        <fullName evidence="5">Two component transcriptional regulator, LuxR family</fullName>
    </submittedName>
</protein>
<dbReference type="PANTHER" id="PTHR43214">
    <property type="entry name" value="TWO-COMPONENT RESPONSE REGULATOR"/>
    <property type="match status" value="1"/>
</dbReference>
<dbReference type="eggNOG" id="COG2197">
    <property type="taxonomic scope" value="Bacteria"/>
</dbReference>
<dbReference type="KEGG" id="plt:Plut_1550"/>
<evidence type="ECO:0000256" key="1">
    <source>
        <dbReference type="ARBA" id="ARBA00023125"/>
    </source>
</evidence>
<dbReference type="RefSeq" id="WP_011358279.1">
    <property type="nucleotide sequence ID" value="NC_007512.1"/>
</dbReference>
<gene>
    <name evidence="5" type="ordered locus">Plut_1550</name>
</gene>
<evidence type="ECO:0000259" key="4">
    <source>
        <dbReference type="PROSITE" id="PS50110"/>
    </source>
</evidence>
<sequence>MKPKGSILIADTQFLTTEALRSMLDAEGYGMSVVHTRTELYEYLKANEPSLIITDYILFDFRSINDLRELGELHDGSPILVLCNSVNQMQIKELNQAGIRNIALKTDDRTELLQSVTTAMKGKKAYSGSVLDILLKEDGPAEDACLLTTSEIEIVRLISTGLTTKEIAVKKHVSFHTVTTHRKNIFRKLGVSSSPELMMFAIKAGLIYNIEYHI</sequence>
<dbReference type="STRING" id="319225.Plut_1550"/>
<dbReference type="SUPFAM" id="SSF52172">
    <property type="entry name" value="CheY-like"/>
    <property type="match status" value="1"/>
</dbReference>
<dbReference type="PRINTS" id="PR00038">
    <property type="entry name" value="HTHLUXR"/>
</dbReference>
<dbReference type="Gene3D" id="1.10.10.10">
    <property type="entry name" value="Winged helix-like DNA-binding domain superfamily/Winged helix DNA-binding domain"/>
    <property type="match status" value="1"/>
</dbReference>
<dbReference type="Pfam" id="PF00072">
    <property type="entry name" value="Response_reg"/>
    <property type="match status" value="1"/>
</dbReference>
<dbReference type="SMART" id="SM00421">
    <property type="entry name" value="HTH_LUXR"/>
    <property type="match status" value="1"/>
</dbReference>
<evidence type="ECO:0000259" key="3">
    <source>
        <dbReference type="PROSITE" id="PS50043"/>
    </source>
</evidence>
<feature type="domain" description="HTH luxR-type" evidence="3">
    <location>
        <begin position="140"/>
        <end position="205"/>
    </location>
</feature>
<dbReference type="InterPro" id="IPR011006">
    <property type="entry name" value="CheY-like_superfamily"/>
</dbReference>
<dbReference type="CDD" id="cd06170">
    <property type="entry name" value="LuxR_C_like"/>
    <property type="match status" value="1"/>
</dbReference>
<dbReference type="GO" id="GO:0003677">
    <property type="term" value="F:DNA binding"/>
    <property type="evidence" value="ECO:0007669"/>
    <property type="project" value="UniProtKB-KW"/>
</dbReference>
<keyword evidence="1" id="KW-0238">DNA-binding</keyword>
<name>Q3B2M4_CHLL3</name>
<dbReference type="EMBL" id="CP000096">
    <property type="protein sequence ID" value="ABB24407.1"/>
    <property type="molecule type" value="Genomic_DNA"/>
</dbReference>
<evidence type="ECO:0000313" key="5">
    <source>
        <dbReference type="EMBL" id="ABB24407.1"/>
    </source>
</evidence>
<dbReference type="Pfam" id="PF00196">
    <property type="entry name" value="GerE"/>
    <property type="match status" value="1"/>
</dbReference>
<organism evidence="5 6">
    <name type="scientific">Chlorobium luteolum (strain DSM 273 / BCRC 81028 / 2530)</name>
    <name type="common">Pelodictyon luteolum</name>
    <dbReference type="NCBI Taxonomy" id="319225"/>
    <lineage>
        <taxon>Bacteria</taxon>
        <taxon>Pseudomonadati</taxon>
        <taxon>Chlorobiota</taxon>
        <taxon>Chlorobiia</taxon>
        <taxon>Chlorobiales</taxon>
        <taxon>Chlorobiaceae</taxon>
        <taxon>Chlorobium/Pelodictyon group</taxon>
        <taxon>Pelodictyon</taxon>
    </lineage>
</organism>
<dbReference type="GO" id="GO:0006355">
    <property type="term" value="P:regulation of DNA-templated transcription"/>
    <property type="evidence" value="ECO:0007669"/>
    <property type="project" value="InterPro"/>
</dbReference>
<evidence type="ECO:0000256" key="2">
    <source>
        <dbReference type="PROSITE-ProRule" id="PRU00169"/>
    </source>
</evidence>
<dbReference type="HOGENOM" id="CLU_000445_90_1_10"/>
<dbReference type="PROSITE" id="PS50110">
    <property type="entry name" value="RESPONSE_REGULATORY"/>
    <property type="match status" value="1"/>
</dbReference>
<dbReference type="AlphaFoldDB" id="Q3B2M4"/>
<dbReference type="Proteomes" id="UP000002709">
    <property type="component" value="Chromosome"/>
</dbReference>
<dbReference type="PROSITE" id="PS50043">
    <property type="entry name" value="HTH_LUXR_2"/>
    <property type="match status" value="1"/>
</dbReference>
<dbReference type="InterPro" id="IPR001789">
    <property type="entry name" value="Sig_transdc_resp-reg_receiver"/>
</dbReference>
<keyword evidence="6" id="KW-1185">Reference proteome</keyword>
<dbReference type="InterPro" id="IPR000792">
    <property type="entry name" value="Tscrpt_reg_LuxR_C"/>
</dbReference>
<dbReference type="PANTHER" id="PTHR43214:SF43">
    <property type="entry name" value="TWO-COMPONENT RESPONSE REGULATOR"/>
    <property type="match status" value="1"/>
</dbReference>